<dbReference type="SUPFAM" id="SSF52540">
    <property type="entry name" value="P-loop containing nucleoside triphosphate hydrolases"/>
    <property type="match status" value="1"/>
</dbReference>
<evidence type="ECO:0000256" key="5">
    <source>
        <dbReference type="ARBA" id="ARBA00022840"/>
    </source>
</evidence>
<dbReference type="SMART" id="SM00382">
    <property type="entry name" value="AAA"/>
    <property type="match status" value="1"/>
</dbReference>
<proteinExistence type="inferred from homology"/>
<keyword evidence="5 7" id="KW-0067">ATP-binding</keyword>
<dbReference type="InterPro" id="IPR017871">
    <property type="entry name" value="ABC_transporter-like_CS"/>
</dbReference>
<dbReference type="OrthoDB" id="7833162at2"/>
<dbReference type="Pfam" id="PF08352">
    <property type="entry name" value="oligo_HPY"/>
    <property type="match status" value="1"/>
</dbReference>
<dbReference type="PANTHER" id="PTHR43776">
    <property type="entry name" value="TRANSPORT ATP-BINDING PROTEIN"/>
    <property type="match status" value="1"/>
</dbReference>
<evidence type="ECO:0000259" key="6">
    <source>
        <dbReference type="PROSITE" id="PS50893"/>
    </source>
</evidence>
<evidence type="ECO:0000256" key="2">
    <source>
        <dbReference type="ARBA" id="ARBA00005417"/>
    </source>
</evidence>
<keyword evidence="4" id="KW-0547">Nucleotide-binding</keyword>
<keyword evidence="3" id="KW-0813">Transport</keyword>
<dbReference type="InterPro" id="IPR013563">
    <property type="entry name" value="Oligopep_ABC_C"/>
</dbReference>
<dbReference type="Proteomes" id="UP000235507">
    <property type="component" value="Unassembled WGS sequence"/>
</dbReference>
<dbReference type="InterPro" id="IPR003593">
    <property type="entry name" value="AAA+_ATPase"/>
</dbReference>
<reference evidence="7" key="1">
    <citation type="submission" date="2019-07" db="EMBL/GenBank/DDBJ databases">
        <title>Mesorhizobum intechiensis sp. nov. isolated from nodules of Lotus tenuis growing in lowlands of the Flooding Pampa, Argentina.</title>
        <authorList>
            <person name="Estrella M.J."/>
            <person name="Torres Tejerizo G.A."/>
            <person name="Cumpa Velazquez L.M."/>
            <person name="Fontana F."/>
            <person name="Hansen L."/>
            <person name="Pistorio M."/>
            <person name="Sannazzaro A.I."/>
        </authorList>
    </citation>
    <scope>NUCLEOTIDE SEQUENCE</scope>
    <source>
        <strain evidence="7">BD68</strain>
    </source>
</reference>
<dbReference type="RefSeq" id="WP_143973124.1">
    <property type="nucleotide sequence ID" value="NZ_PNOT02000046.1"/>
</dbReference>
<dbReference type="EMBL" id="PNOT02000046">
    <property type="protein sequence ID" value="TSE13414.1"/>
    <property type="molecule type" value="Genomic_DNA"/>
</dbReference>
<sequence>MTGLLEVRNLRKAFQVKGADGLEELVALEDLSFDLARGSSLAVVGESGSGKTTLARIIAGLQPATSGSVTFDGKPLAPPRRLVDRIARAREIQMVFQDPFGSLDPIQRLGSSLEEILNLHYPGDRAWRRRRVDELLEQVGLSQEFRERTPRSLSGGQRQRFAIAKAIALEPRLIVLDECVSALDVSVQAQVLNLLSDLRQALGISYLFVSHDLAVVRQVCDQCLVMQFGKLVEMGPTQLVLNAPQEPYTKSLLAAVPRPGWRPSKRTQVHQ</sequence>
<dbReference type="Pfam" id="PF00005">
    <property type="entry name" value="ABC_tran"/>
    <property type="match status" value="1"/>
</dbReference>
<feature type="domain" description="ABC transporter" evidence="6">
    <location>
        <begin position="5"/>
        <end position="253"/>
    </location>
</feature>
<organism evidence="7 8">
    <name type="scientific">Mesorhizobium intechi</name>
    <dbReference type="NCBI Taxonomy" id="537601"/>
    <lineage>
        <taxon>Bacteria</taxon>
        <taxon>Pseudomonadati</taxon>
        <taxon>Pseudomonadota</taxon>
        <taxon>Alphaproteobacteria</taxon>
        <taxon>Hyphomicrobiales</taxon>
        <taxon>Phyllobacteriaceae</taxon>
        <taxon>Mesorhizobium</taxon>
    </lineage>
</organism>
<evidence type="ECO:0000313" key="8">
    <source>
        <dbReference type="Proteomes" id="UP000235507"/>
    </source>
</evidence>
<dbReference type="PANTHER" id="PTHR43776:SF7">
    <property type="entry name" value="D,D-DIPEPTIDE TRANSPORT ATP-BINDING PROTEIN DDPF-RELATED"/>
    <property type="match status" value="1"/>
</dbReference>
<comment type="caution">
    <text evidence="7">The sequence shown here is derived from an EMBL/GenBank/DDBJ whole genome shotgun (WGS) entry which is preliminary data.</text>
</comment>
<gene>
    <name evidence="7" type="ORF">C1D09_004135</name>
</gene>
<name>A0A8T9AWD0_9HYPH</name>
<keyword evidence="8" id="KW-1185">Reference proteome</keyword>
<dbReference type="GO" id="GO:0005886">
    <property type="term" value="C:plasma membrane"/>
    <property type="evidence" value="ECO:0007669"/>
    <property type="project" value="UniProtKB-SubCell"/>
</dbReference>
<dbReference type="GO" id="GO:0016887">
    <property type="term" value="F:ATP hydrolysis activity"/>
    <property type="evidence" value="ECO:0007669"/>
    <property type="project" value="InterPro"/>
</dbReference>
<protein>
    <submittedName>
        <fullName evidence="7">ABC transporter ATP-binding protein</fullName>
    </submittedName>
</protein>
<dbReference type="CDD" id="cd03257">
    <property type="entry name" value="ABC_NikE_OppD_transporters"/>
    <property type="match status" value="1"/>
</dbReference>
<evidence type="ECO:0000256" key="1">
    <source>
        <dbReference type="ARBA" id="ARBA00004417"/>
    </source>
</evidence>
<evidence type="ECO:0000313" key="7">
    <source>
        <dbReference type="EMBL" id="TSE13414.1"/>
    </source>
</evidence>
<dbReference type="AlphaFoldDB" id="A0A8T9AWD0"/>
<dbReference type="InterPro" id="IPR050319">
    <property type="entry name" value="ABC_transp_ATP-bind"/>
</dbReference>
<comment type="similarity">
    <text evidence="2">Belongs to the ABC transporter superfamily.</text>
</comment>
<comment type="subcellular location">
    <subcellularLocation>
        <location evidence="1">Cell inner membrane</location>
        <topology evidence="1">Peripheral membrane protein</topology>
    </subcellularLocation>
</comment>
<dbReference type="GO" id="GO:0015833">
    <property type="term" value="P:peptide transport"/>
    <property type="evidence" value="ECO:0007669"/>
    <property type="project" value="InterPro"/>
</dbReference>
<evidence type="ECO:0000256" key="4">
    <source>
        <dbReference type="ARBA" id="ARBA00022741"/>
    </source>
</evidence>
<dbReference type="PROSITE" id="PS50893">
    <property type="entry name" value="ABC_TRANSPORTER_2"/>
    <property type="match status" value="1"/>
</dbReference>
<dbReference type="Gene3D" id="3.40.50.300">
    <property type="entry name" value="P-loop containing nucleotide triphosphate hydrolases"/>
    <property type="match status" value="1"/>
</dbReference>
<dbReference type="InterPro" id="IPR003439">
    <property type="entry name" value="ABC_transporter-like_ATP-bd"/>
</dbReference>
<dbReference type="InterPro" id="IPR027417">
    <property type="entry name" value="P-loop_NTPase"/>
</dbReference>
<dbReference type="PROSITE" id="PS00211">
    <property type="entry name" value="ABC_TRANSPORTER_1"/>
    <property type="match status" value="1"/>
</dbReference>
<evidence type="ECO:0000256" key="3">
    <source>
        <dbReference type="ARBA" id="ARBA00022448"/>
    </source>
</evidence>
<accession>A0A8T9AWD0</accession>
<dbReference type="GO" id="GO:0055085">
    <property type="term" value="P:transmembrane transport"/>
    <property type="evidence" value="ECO:0007669"/>
    <property type="project" value="UniProtKB-ARBA"/>
</dbReference>
<dbReference type="GO" id="GO:0005524">
    <property type="term" value="F:ATP binding"/>
    <property type="evidence" value="ECO:0007669"/>
    <property type="project" value="UniProtKB-KW"/>
</dbReference>